<dbReference type="EMBL" id="BONY01000001">
    <property type="protein sequence ID" value="GIH01990.1"/>
    <property type="molecule type" value="Genomic_DNA"/>
</dbReference>
<keyword evidence="2" id="KW-1185">Reference proteome</keyword>
<name>A0A8J3VCP4_9ACTN</name>
<proteinExistence type="predicted"/>
<evidence type="ECO:0000313" key="1">
    <source>
        <dbReference type="EMBL" id="GIH01990.1"/>
    </source>
</evidence>
<dbReference type="AlphaFoldDB" id="A0A8J3VCP4"/>
<evidence type="ECO:0008006" key="3">
    <source>
        <dbReference type="Google" id="ProtNLM"/>
    </source>
</evidence>
<protein>
    <recommendedName>
        <fullName evidence="3">DUF1444 family protein</fullName>
    </recommendedName>
</protein>
<sequence>MGLFDRLKGDPRRRFAKQVLRFVLRAGVARAWIDEEKFAIGYERSLGDAPAWLFLNNSYQECQGESDAFIEHRISTLVDVVLNQPPLPETWDSVRDVLRPVLRGATFGMGAPSADAKKLLARPALPYLREHVVIDTPTAMAYVMEDSVAKWRVTADQVFAAAHENLHARANLGMEPDGDDDEGRRVLRFIDSGDAYFASMILLEGWLAGLAPRVGGRPIAFVPDNNTLIVTCDDPAGMAALLELVEGEYNEAARSISPVAYTVDGSAAVIPYPASATHPAHHHVHRSTIILAANEYGAQKHWTEKAHQREGIDVYVAEFTVGQRPDESLFSYTVWAAPVDTLLPQADYVAFADTDQEAFWVPWKVLTEFVGLIPVEDMNPTRFRVRQWPDPSIVEQLRARAETP</sequence>
<reference evidence="1" key="1">
    <citation type="submission" date="2021-01" db="EMBL/GenBank/DDBJ databases">
        <title>Whole genome shotgun sequence of Rhizocola hellebori NBRC 109834.</title>
        <authorList>
            <person name="Komaki H."/>
            <person name="Tamura T."/>
        </authorList>
    </citation>
    <scope>NUCLEOTIDE SEQUENCE</scope>
    <source>
        <strain evidence="1">NBRC 109834</strain>
    </source>
</reference>
<gene>
    <name evidence="1" type="ORF">Rhe02_00570</name>
</gene>
<dbReference type="Proteomes" id="UP000612899">
    <property type="component" value="Unassembled WGS sequence"/>
</dbReference>
<evidence type="ECO:0000313" key="2">
    <source>
        <dbReference type="Proteomes" id="UP000612899"/>
    </source>
</evidence>
<dbReference type="RefSeq" id="WP_203905945.1">
    <property type="nucleotide sequence ID" value="NZ_BONY01000001.1"/>
</dbReference>
<comment type="caution">
    <text evidence="1">The sequence shown here is derived from an EMBL/GenBank/DDBJ whole genome shotgun (WGS) entry which is preliminary data.</text>
</comment>
<organism evidence="1 2">
    <name type="scientific">Rhizocola hellebori</name>
    <dbReference type="NCBI Taxonomy" id="1392758"/>
    <lineage>
        <taxon>Bacteria</taxon>
        <taxon>Bacillati</taxon>
        <taxon>Actinomycetota</taxon>
        <taxon>Actinomycetes</taxon>
        <taxon>Micromonosporales</taxon>
        <taxon>Micromonosporaceae</taxon>
        <taxon>Rhizocola</taxon>
    </lineage>
</organism>
<accession>A0A8J3VCP4</accession>